<dbReference type="AlphaFoldDB" id="A0A8B9KLP2"/>
<keyword evidence="2" id="KW-0344">Guanine-nucleotide releasing factor</keyword>
<dbReference type="PANTHER" id="PTHR12877">
    <property type="entry name" value="RHO GUANINE NUCLEOTIDE EXCHANGE FACTOR"/>
    <property type="match status" value="1"/>
</dbReference>
<feature type="compositionally biased region" description="Low complexity" evidence="3">
    <location>
        <begin position="312"/>
        <end position="334"/>
    </location>
</feature>
<dbReference type="SUPFAM" id="SSF48065">
    <property type="entry name" value="DBL homology domain (DH-domain)"/>
    <property type="match status" value="1"/>
</dbReference>
<proteinExistence type="predicted"/>
<dbReference type="FunFam" id="2.130.10.10:FF:001706">
    <property type="entry name" value="Rho guanine nucleotide exchange factor 17"/>
    <property type="match status" value="1"/>
</dbReference>
<dbReference type="Gene3D" id="1.20.900.10">
    <property type="entry name" value="Dbl homology (DH) domain"/>
    <property type="match status" value="1"/>
</dbReference>
<keyword evidence="4" id="KW-1133">Transmembrane helix</keyword>
<evidence type="ECO:0000256" key="2">
    <source>
        <dbReference type="ARBA" id="ARBA00022658"/>
    </source>
</evidence>
<evidence type="ECO:0000256" key="4">
    <source>
        <dbReference type="SAM" id="Phobius"/>
    </source>
</evidence>
<dbReference type="Proteomes" id="UP000694621">
    <property type="component" value="Unplaced"/>
</dbReference>
<evidence type="ECO:0000313" key="7">
    <source>
        <dbReference type="Proteomes" id="UP000694621"/>
    </source>
</evidence>
<dbReference type="GO" id="GO:0030036">
    <property type="term" value="P:actin cytoskeleton organization"/>
    <property type="evidence" value="ECO:0007669"/>
    <property type="project" value="TreeGrafter"/>
</dbReference>
<sequence>MSCDQEILKKLTGPPIFFFSIGYMKPLKQPDNSPLCDPSLVDEMFYQIPEILEHHELFLEQVLICVNDWHDRQIIGQLLVQSFSKEILANIYSAYIDNFLNAKDAVRIAKEAKPAFMKFLEVSSYVKQWVKQLGVTLSFCRSLCLRLFLHVSLSLCRSLCRSCSFCRSLCRSLCVYVSLSVCLSSCLSVFFAVVLVCAAMNKDQWDPEFLKAIPIMKTRSGMQFSCASPSHSCPENTYEVWVCNSDGYVGQVCLLNIRDEPTVEACIAVCSARIICIAAVPGLKKRGESRHSAPAAPSDPPSAPSAQPQLHISISGSSLELSEPPAAPVPELVPFDSDDTDDEDSPSPSSTLQSQASHSTISSSYGNDEAVVCKDMATETTSSEEEQEFPVSNTFGAQRLSAESPMDGRAMRRSSRGSFTRASLEDLLSIDPEAYQMTVIYSNNIRNRKNSMKMQHAASILCILYLDNKVFVSLANGEVIVYQREAGNFWDPQSSQTLGLGSPSGPVTKMVPVAGKLWCGCQNRVLIINTSTLAQEHSFQVGQDSSRCVTCMVSYGQGMWVALQGSAQVRLYHSTTYESITEVDVAPAVHKMLAGINRLHLTIKPEPLPLWSGGSNIIVATVSERSMLTQSTLEVSSTVGLQRRDSAHRRASTLLQTKSSLLVISGGDGYEDFRLTSSSETVGRDDSTNHLLLWRV</sequence>
<feature type="region of interest" description="Disordered" evidence="3">
    <location>
        <begin position="287"/>
        <end position="367"/>
    </location>
</feature>
<dbReference type="Ensembl" id="ENSAMXT00005042874.1">
    <property type="protein sequence ID" value="ENSAMXP00005039377.1"/>
    <property type="gene ID" value="ENSAMXG00005018568.1"/>
</dbReference>
<evidence type="ECO:0000313" key="6">
    <source>
        <dbReference type="Ensembl" id="ENSAMXP00005039377.1"/>
    </source>
</evidence>
<dbReference type="InterPro" id="IPR000219">
    <property type="entry name" value="DH_dom"/>
</dbReference>
<feature type="compositionally biased region" description="Low complexity" evidence="3">
    <location>
        <begin position="346"/>
        <end position="364"/>
    </location>
</feature>
<dbReference type="InterPro" id="IPR036322">
    <property type="entry name" value="WD40_repeat_dom_sf"/>
</dbReference>
<dbReference type="Pfam" id="PF19056">
    <property type="entry name" value="WD40_2"/>
    <property type="match status" value="1"/>
</dbReference>
<dbReference type="InterPro" id="IPR039919">
    <property type="entry name" value="ARHGEF10/ARHGEF17"/>
</dbReference>
<dbReference type="InterPro" id="IPR015943">
    <property type="entry name" value="WD40/YVTN_repeat-like_dom_sf"/>
</dbReference>
<dbReference type="Gene3D" id="2.130.10.10">
    <property type="entry name" value="YVTN repeat-like/Quinoprotein amine dehydrogenase"/>
    <property type="match status" value="1"/>
</dbReference>
<dbReference type="GO" id="GO:0005085">
    <property type="term" value="F:guanyl-nucleotide exchange factor activity"/>
    <property type="evidence" value="ECO:0007669"/>
    <property type="project" value="UniProtKB-KW"/>
</dbReference>
<dbReference type="PROSITE" id="PS50010">
    <property type="entry name" value="DH_2"/>
    <property type="match status" value="1"/>
</dbReference>
<dbReference type="InterPro" id="IPR035899">
    <property type="entry name" value="DBL_dom_sf"/>
</dbReference>
<evidence type="ECO:0000259" key="5">
    <source>
        <dbReference type="PROSITE" id="PS50010"/>
    </source>
</evidence>
<accession>A0A8B9KLP2</accession>
<reference evidence="6" key="1">
    <citation type="submission" date="2025-08" db="UniProtKB">
        <authorList>
            <consortium name="Ensembl"/>
        </authorList>
    </citation>
    <scope>IDENTIFICATION</scope>
</reference>
<dbReference type="SUPFAM" id="SSF50978">
    <property type="entry name" value="WD40 repeat-like"/>
    <property type="match status" value="1"/>
</dbReference>
<evidence type="ECO:0000256" key="3">
    <source>
        <dbReference type="SAM" id="MobiDB-lite"/>
    </source>
</evidence>
<dbReference type="Pfam" id="PF00621">
    <property type="entry name" value="RhoGEF"/>
    <property type="match status" value="1"/>
</dbReference>
<dbReference type="PANTHER" id="PTHR12877:SF15">
    <property type="entry name" value="RHO GUANINE NUCLEOTIDE EXCHANGE FACTOR 17"/>
    <property type="match status" value="1"/>
</dbReference>
<feature type="transmembrane region" description="Helical" evidence="4">
    <location>
        <begin position="175"/>
        <end position="200"/>
    </location>
</feature>
<feature type="domain" description="DH" evidence="5">
    <location>
        <begin position="1"/>
        <end position="121"/>
    </location>
</feature>
<name>A0A8B9KLP2_ASTMX</name>
<keyword evidence="4" id="KW-0812">Transmembrane</keyword>
<keyword evidence="4" id="KW-0472">Membrane</keyword>
<protein>
    <recommendedName>
        <fullName evidence="5">DH domain-containing protein</fullName>
    </recommendedName>
</protein>
<feature type="compositionally biased region" description="Acidic residues" evidence="3">
    <location>
        <begin position="336"/>
        <end position="345"/>
    </location>
</feature>
<keyword evidence="1" id="KW-0597">Phosphoprotein</keyword>
<organism evidence="6 7">
    <name type="scientific">Astyanax mexicanus</name>
    <name type="common">Blind cave fish</name>
    <name type="synonym">Astyanax fasciatus mexicanus</name>
    <dbReference type="NCBI Taxonomy" id="7994"/>
    <lineage>
        <taxon>Eukaryota</taxon>
        <taxon>Metazoa</taxon>
        <taxon>Chordata</taxon>
        <taxon>Craniata</taxon>
        <taxon>Vertebrata</taxon>
        <taxon>Euteleostomi</taxon>
        <taxon>Actinopterygii</taxon>
        <taxon>Neopterygii</taxon>
        <taxon>Teleostei</taxon>
        <taxon>Ostariophysi</taxon>
        <taxon>Characiformes</taxon>
        <taxon>Characoidei</taxon>
        <taxon>Acestrorhamphidae</taxon>
        <taxon>Acestrorhamphinae</taxon>
        <taxon>Astyanax</taxon>
    </lineage>
</organism>
<evidence type="ECO:0000256" key="1">
    <source>
        <dbReference type="ARBA" id="ARBA00022553"/>
    </source>
</evidence>